<evidence type="ECO:0000256" key="2">
    <source>
        <dbReference type="HAMAP-Rule" id="MF_01477"/>
    </source>
</evidence>
<dbReference type="GO" id="GO:0042256">
    <property type="term" value="P:cytosolic ribosome assembly"/>
    <property type="evidence" value="ECO:0007669"/>
    <property type="project" value="UniProtKB-UniRule"/>
</dbReference>
<feature type="region of interest" description="Disordered" evidence="3">
    <location>
        <begin position="122"/>
        <end position="220"/>
    </location>
</feature>
<dbReference type="InterPro" id="IPR043519">
    <property type="entry name" value="NT_sf"/>
</dbReference>
<gene>
    <name evidence="2" type="primary">rsfS</name>
    <name evidence="4" type="ORF">SAMN05660690_3076</name>
</gene>
<keyword evidence="2" id="KW-0963">Cytoplasm</keyword>
<evidence type="ECO:0000313" key="5">
    <source>
        <dbReference type="Proteomes" id="UP000199416"/>
    </source>
</evidence>
<keyword evidence="2" id="KW-0678">Repressor</keyword>
<dbReference type="SUPFAM" id="SSF81301">
    <property type="entry name" value="Nucleotidyltransferase"/>
    <property type="match status" value="1"/>
</dbReference>
<evidence type="ECO:0000256" key="1">
    <source>
        <dbReference type="ARBA" id="ARBA00010574"/>
    </source>
</evidence>
<dbReference type="PANTHER" id="PTHR21043">
    <property type="entry name" value="IOJAP SUPERFAMILY ORTHOLOG"/>
    <property type="match status" value="1"/>
</dbReference>
<dbReference type="RefSeq" id="WP_245692213.1">
    <property type="nucleotide sequence ID" value="NZ_FMZF01000004.1"/>
</dbReference>
<comment type="similarity">
    <text evidence="1 2">Belongs to the Iojap/RsfS family.</text>
</comment>
<dbReference type="AlphaFoldDB" id="A0A1G6QRV2"/>
<dbReference type="HAMAP" id="MF_01477">
    <property type="entry name" value="Iojap_RsfS"/>
    <property type="match status" value="1"/>
</dbReference>
<dbReference type="FunFam" id="3.30.460.10:FF:000008">
    <property type="entry name" value="Ribosomal silencing factor RsfS"/>
    <property type="match status" value="1"/>
</dbReference>
<keyword evidence="2" id="KW-0810">Translation regulation</keyword>
<keyword evidence="5" id="KW-1185">Reference proteome</keyword>
<comment type="subcellular location">
    <subcellularLocation>
        <location evidence="2">Cytoplasm</location>
    </subcellularLocation>
</comment>
<comment type="function">
    <text evidence="2">Functions as a ribosomal silencing factor. Interacts with ribosomal protein uL14 (rplN), blocking formation of intersubunit bridge B8. Prevents association of the 30S and 50S ribosomal subunits and the formation of functional ribosomes, thus repressing translation.</text>
</comment>
<dbReference type="GO" id="GO:0005737">
    <property type="term" value="C:cytoplasm"/>
    <property type="evidence" value="ECO:0007669"/>
    <property type="project" value="UniProtKB-SubCell"/>
</dbReference>
<dbReference type="STRING" id="1190417.SAMN05660690_3076"/>
<reference evidence="5" key="1">
    <citation type="submission" date="2016-10" db="EMBL/GenBank/DDBJ databases">
        <authorList>
            <person name="Varghese N."/>
            <person name="Submissions S."/>
        </authorList>
    </citation>
    <scope>NUCLEOTIDE SEQUENCE [LARGE SCALE GENOMIC DNA]</scope>
    <source>
        <strain evidence="5">DSM 45421</strain>
    </source>
</reference>
<evidence type="ECO:0000256" key="3">
    <source>
        <dbReference type="SAM" id="MobiDB-lite"/>
    </source>
</evidence>
<sequence>MTASAEARETALLAAQAAADKLATDVSIVDVSERLAITDAFVLAAAPNERQVQAIVDEVEERLRRHGVKPVRREGVAEARWVLLDFVDVVVHVQHTEERAYYALERLWKDCPTIPFVDRAAPPSAAGTGAPAGTLSADDVDPGSSDPVPLTPDPAGDARAGTTTGTGATAAAGATGGADVTDEDLVEDDLVESDPLQDPFLSPTRDPSQIPAAGPEATGR</sequence>
<proteinExistence type="inferred from homology"/>
<dbReference type="Pfam" id="PF02410">
    <property type="entry name" value="RsfS"/>
    <property type="match status" value="1"/>
</dbReference>
<feature type="compositionally biased region" description="Low complexity" evidence="3">
    <location>
        <begin position="122"/>
        <end position="148"/>
    </location>
</feature>
<protein>
    <recommendedName>
        <fullName evidence="2">Ribosomal silencing factor RsfS</fullName>
    </recommendedName>
</protein>
<evidence type="ECO:0000313" key="4">
    <source>
        <dbReference type="EMBL" id="SDC95011.1"/>
    </source>
</evidence>
<dbReference type="PANTHER" id="PTHR21043:SF0">
    <property type="entry name" value="MITOCHONDRIAL ASSEMBLY OF RIBOSOMAL LARGE SUBUNIT PROTEIN 1"/>
    <property type="match status" value="1"/>
</dbReference>
<feature type="compositionally biased region" description="Low complexity" evidence="3">
    <location>
        <begin position="155"/>
        <end position="179"/>
    </location>
</feature>
<dbReference type="EMBL" id="FMZF01000004">
    <property type="protein sequence ID" value="SDC95011.1"/>
    <property type="molecule type" value="Genomic_DNA"/>
</dbReference>
<organism evidence="4 5">
    <name type="scientific">Geodermatophilus telluris</name>
    <dbReference type="NCBI Taxonomy" id="1190417"/>
    <lineage>
        <taxon>Bacteria</taxon>
        <taxon>Bacillati</taxon>
        <taxon>Actinomycetota</taxon>
        <taxon>Actinomycetes</taxon>
        <taxon>Geodermatophilales</taxon>
        <taxon>Geodermatophilaceae</taxon>
        <taxon>Geodermatophilus</taxon>
    </lineage>
</organism>
<dbReference type="NCBIfam" id="TIGR00090">
    <property type="entry name" value="rsfS_iojap_ybeB"/>
    <property type="match status" value="1"/>
</dbReference>
<name>A0A1G6QRV2_9ACTN</name>
<comment type="subunit">
    <text evidence="2">Interacts with ribosomal protein uL14 (rplN).</text>
</comment>
<dbReference type="InterPro" id="IPR004394">
    <property type="entry name" value="Iojap/RsfS/C7orf30"/>
</dbReference>
<dbReference type="Gene3D" id="3.30.460.10">
    <property type="entry name" value="Beta Polymerase, domain 2"/>
    <property type="match status" value="1"/>
</dbReference>
<dbReference type="GO" id="GO:0090071">
    <property type="term" value="P:negative regulation of ribosome biogenesis"/>
    <property type="evidence" value="ECO:0007669"/>
    <property type="project" value="UniProtKB-UniRule"/>
</dbReference>
<dbReference type="Proteomes" id="UP000199416">
    <property type="component" value="Unassembled WGS sequence"/>
</dbReference>
<dbReference type="GO" id="GO:0017148">
    <property type="term" value="P:negative regulation of translation"/>
    <property type="evidence" value="ECO:0007669"/>
    <property type="project" value="UniProtKB-UniRule"/>
</dbReference>
<dbReference type="GO" id="GO:0043023">
    <property type="term" value="F:ribosomal large subunit binding"/>
    <property type="evidence" value="ECO:0007669"/>
    <property type="project" value="TreeGrafter"/>
</dbReference>
<feature type="compositionally biased region" description="Acidic residues" evidence="3">
    <location>
        <begin position="180"/>
        <end position="192"/>
    </location>
</feature>
<accession>A0A1G6QRV2</accession>